<evidence type="ECO:0000256" key="1">
    <source>
        <dbReference type="ARBA" id="ARBA00001541"/>
    </source>
</evidence>
<sequence>MAKLSERSDGEKEFEFNHRDFDRVRDLIYKRAGISLSESKQEMVYSRLARRLRATGISSFATYLNMLEREVSSPEWESFTNALTTNLTSFFREEHHFPILAEHVRKKHGAIRIWCSASSTGEEPYSIAMTVCEALGTMSPHLQVIATDIDTNVLATASKGVYSVDRVEKLSAERVRKFFLKGKGRNEGSVMVRPELRELVSFEPLNLLDERWHIQGEFDAIFCRNVMIYFDKPTQSAILKKFVPLMKSDALLFAGHSENFLYVSNDFKLRGKTVYVLASADERQKKINAHDLNKG</sequence>
<dbReference type="InterPro" id="IPR022641">
    <property type="entry name" value="CheR_N"/>
</dbReference>
<evidence type="ECO:0000256" key="3">
    <source>
        <dbReference type="ARBA" id="ARBA00022679"/>
    </source>
</evidence>
<dbReference type="Gene3D" id="3.40.50.150">
    <property type="entry name" value="Vaccinia Virus protein VP39"/>
    <property type="match status" value="1"/>
</dbReference>
<evidence type="ECO:0000313" key="8">
    <source>
        <dbReference type="Proteomes" id="UP001181355"/>
    </source>
</evidence>
<accession>A0ABY9RNN8</accession>
<dbReference type="Proteomes" id="UP001181355">
    <property type="component" value="Chromosome"/>
</dbReference>
<evidence type="ECO:0000256" key="5">
    <source>
        <dbReference type="PIRNR" id="PIRNR000410"/>
    </source>
</evidence>
<dbReference type="InterPro" id="IPR050903">
    <property type="entry name" value="Bact_Chemotaxis_MeTrfase"/>
</dbReference>
<protein>
    <recommendedName>
        <fullName evidence="5">Chemotaxis protein methyltransferase</fullName>
        <ecNumber evidence="5">2.1.1.80</ecNumber>
    </recommendedName>
</protein>
<dbReference type="EMBL" id="CP133720">
    <property type="protein sequence ID" value="WMW82320.1"/>
    <property type="molecule type" value="Genomic_DNA"/>
</dbReference>
<dbReference type="SMART" id="SM00138">
    <property type="entry name" value="MeTrc"/>
    <property type="match status" value="1"/>
</dbReference>
<proteinExistence type="predicted"/>
<dbReference type="GO" id="GO:0008168">
    <property type="term" value="F:methyltransferase activity"/>
    <property type="evidence" value="ECO:0007669"/>
    <property type="project" value="UniProtKB-KW"/>
</dbReference>
<dbReference type="InterPro" id="IPR026024">
    <property type="entry name" value="Chemotaxis_MeTrfase_CheR"/>
</dbReference>
<dbReference type="InterPro" id="IPR036804">
    <property type="entry name" value="CheR_N_sf"/>
</dbReference>
<dbReference type="RefSeq" id="WP_309483793.1">
    <property type="nucleotide sequence ID" value="NZ_CP133720.1"/>
</dbReference>
<feature type="domain" description="CheR-type methyltransferase" evidence="6">
    <location>
        <begin position="9"/>
        <end position="280"/>
    </location>
</feature>
<keyword evidence="2 5" id="KW-0489">Methyltransferase</keyword>
<dbReference type="SUPFAM" id="SSF47757">
    <property type="entry name" value="Chemotaxis receptor methyltransferase CheR, N-terminal domain"/>
    <property type="match status" value="1"/>
</dbReference>
<dbReference type="GO" id="GO:0032259">
    <property type="term" value="P:methylation"/>
    <property type="evidence" value="ECO:0007669"/>
    <property type="project" value="UniProtKB-KW"/>
</dbReference>
<organism evidence="7 8">
    <name type="scientific">Undibacterium cyanobacteriorum</name>
    <dbReference type="NCBI Taxonomy" id="3073561"/>
    <lineage>
        <taxon>Bacteria</taxon>
        <taxon>Pseudomonadati</taxon>
        <taxon>Pseudomonadota</taxon>
        <taxon>Betaproteobacteria</taxon>
        <taxon>Burkholderiales</taxon>
        <taxon>Oxalobacteraceae</taxon>
        <taxon>Undibacterium</taxon>
    </lineage>
</organism>
<dbReference type="InterPro" id="IPR022642">
    <property type="entry name" value="CheR_C"/>
</dbReference>
<name>A0ABY9RNN8_9BURK</name>
<evidence type="ECO:0000256" key="2">
    <source>
        <dbReference type="ARBA" id="ARBA00022603"/>
    </source>
</evidence>
<dbReference type="PRINTS" id="PR00996">
    <property type="entry name" value="CHERMTFRASE"/>
</dbReference>
<dbReference type="Pfam" id="PF03705">
    <property type="entry name" value="CheR_N"/>
    <property type="match status" value="1"/>
</dbReference>
<evidence type="ECO:0000256" key="4">
    <source>
        <dbReference type="ARBA" id="ARBA00022691"/>
    </source>
</evidence>
<dbReference type="SUPFAM" id="SSF53335">
    <property type="entry name" value="S-adenosyl-L-methionine-dependent methyltransferases"/>
    <property type="match status" value="1"/>
</dbReference>
<keyword evidence="4 5" id="KW-0949">S-adenosyl-L-methionine</keyword>
<dbReference type="InterPro" id="IPR029063">
    <property type="entry name" value="SAM-dependent_MTases_sf"/>
</dbReference>
<keyword evidence="3 5" id="KW-0808">Transferase</keyword>
<dbReference type="Pfam" id="PF01739">
    <property type="entry name" value="CheR"/>
    <property type="match status" value="1"/>
</dbReference>
<dbReference type="EC" id="2.1.1.80" evidence="5"/>
<comment type="function">
    <text evidence="5">Methylation of the membrane-bound methyl-accepting chemotaxis proteins (MCP) to form gamma-glutamyl methyl ester residues in MCP.</text>
</comment>
<dbReference type="PROSITE" id="PS50123">
    <property type="entry name" value="CHER"/>
    <property type="match status" value="1"/>
</dbReference>
<gene>
    <name evidence="7" type="ORF">RF679_08605</name>
</gene>
<dbReference type="PANTHER" id="PTHR24422">
    <property type="entry name" value="CHEMOTAXIS PROTEIN METHYLTRANSFERASE"/>
    <property type="match status" value="1"/>
</dbReference>
<dbReference type="InterPro" id="IPR000780">
    <property type="entry name" value="CheR_MeTrfase"/>
</dbReference>
<dbReference type="Gene3D" id="1.10.155.10">
    <property type="entry name" value="Chemotaxis receptor methyltransferase CheR, N-terminal domain"/>
    <property type="match status" value="1"/>
</dbReference>
<evidence type="ECO:0000313" key="7">
    <source>
        <dbReference type="EMBL" id="WMW82320.1"/>
    </source>
</evidence>
<evidence type="ECO:0000259" key="6">
    <source>
        <dbReference type="PROSITE" id="PS50123"/>
    </source>
</evidence>
<dbReference type="PANTHER" id="PTHR24422:SF19">
    <property type="entry name" value="CHEMOTAXIS PROTEIN METHYLTRANSFERASE"/>
    <property type="match status" value="1"/>
</dbReference>
<reference evidence="7" key="1">
    <citation type="submission" date="2023-09" db="EMBL/GenBank/DDBJ databases">
        <title>Undibacterium sp. 20NA77.5 isolated from freshwater.</title>
        <authorList>
            <person name="Le V."/>
            <person name="Ko S.-R."/>
            <person name="Ahn C.-Y."/>
            <person name="Oh H.-M."/>
        </authorList>
    </citation>
    <scope>NUCLEOTIDE SEQUENCE</scope>
    <source>
        <strain evidence="7">20NA77.5</strain>
    </source>
</reference>
<comment type="catalytic activity">
    <reaction evidence="1 5">
        <text>L-glutamyl-[protein] + S-adenosyl-L-methionine = [protein]-L-glutamate 5-O-methyl ester + S-adenosyl-L-homocysteine</text>
        <dbReference type="Rhea" id="RHEA:24452"/>
        <dbReference type="Rhea" id="RHEA-COMP:10208"/>
        <dbReference type="Rhea" id="RHEA-COMP:10311"/>
        <dbReference type="ChEBI" id="CHEBI:29973"/>
        <dbReference type="ChEBI" id="CHEBI:57856"/>
        <dbReference type="ChEBI" id="CHEBI:59789"/>
        <dbReference type="ChEBI" id="CHEBI:82795"/>
        <dbReference type="EC" id="2.1.1.80"/>
    </reaction>
</comment>
<keyword evidence="8" id="KW-1185">Reference proteome</keyword>
<dbReference type="PIRSF" id="PIRSF000410">
    <property type="entry name" value="CheR"/>
    <property type="match status" value="1"/>
</dbReference>